<organism evidence="1 2">
    <name type="scientific">Parasedimentitalea denitrificans</name>
    <dbReference type="NCBI Taxonomy" id="2211118"/>
    <lineage>
        <taxon>Bacteria</taxon>
        <taxon>Pseudomonadati</taxon>
        <taxon>Pseudomonadota</taxon>
        <taxon>Alphaproteobacteria</taxon>
        <taxon>Rhodobacterales</taxon>
        <taxon>Paracoccaceae</taxon>
        <taxon>Parasedimentitalea</taxon>
    </lineage>
</organism>
<sequence length="837" mass="92923">MSWSTIVGSVVMIGHSLFGLDNPQMLNQLLGARSETPVTVQAQIINGASLQYNWDHSDKAEGINSRDRMRRTTDAVIVTEAIPLANHLKWSGTADAVTRFYELARVANPNVQFFLQETWHSLRSGSGELIEFDDGMSTPWRERLEQDLPHWQRVVDRVNARTGGQVRLLPAGQAMARLDDAIQAGTVPGLTSINDVFADDIHPNDIGFYYLALLQYAVLTGDDPLDLPHHLTNRRGANYDAPSPELARRLQQIAWKAAQGSDIRTVLPPDPAPLPDEPAMVRLNDPSSDTTHTAKTIIRQPVAVNLAAIADWSSQTPFLDHFKTARPWVGHLAGQWGGAGHDDLAVAGYLDPDGWPTAIPPELGSIGTLILTDLPDTATSLAGRYLLRFEGDGIVEVLGRGQNVRYRDGQVWFDYTPGPGSVEIRIQRTDRLHTNDYVRNITVVKQEHLDDHAQGALFNPQWLSRIQEFSALRFTGWMATNGSALVEWTDRPQVTDYTWGRNGVPAEVMLALTAKLSTNPWFSMPHAASDDYFKHFAQLVADRLTDEQGVYVEYSNEVWNGQFPQAQWAEDQARARWGDDDLRMQFYGARAAEMTQIWSEVFGDRASDQLVRVMATQTGWLGLEQQILQAPLWVAEHPDNRPPSSYFDAYAVTGYFGGILGFKERADVVRAWITDSTERASDEARNRGLKGEARREFIAAHRYDIATAQAGLELRDGLISGDPVDTVADLLERVLPYHADIAAAHGMDLIMYEGGSHVVGIGPMIEDTGLTGFFTHLNYTDEMGALYTELLAGWRALGGQMFTAYVDVATPAKWGSWGALRSLDDNNPRWDALVAAK</sequence>
<protein>
    <submittedName>
        <fullName evidence="1">Uncharacterized protein</fullName>
    </submittedName>
</protein>
<name>A0ABX0WAT1_9RHOB</name>
<keyword evidence="2" id="KW-1185">Reference proteome</keyword>
<dbReference type="InterPro" id="IPR036514">
    <property type="entry name" value="SGNH_hydro_sf"/>
</dbReference>
<reference evidence="1 2" key="1">
    <citation type="submission" date="2018-05" db="EMBL/GenBank/DDBJ databases">
        <authorList>
            <person name="Zhang Y.-J."/>
        </authorList>
    </citation>
    <scope>NUCLEOTIDE SEQUENCE [LARGE SCALE GENOMIC DNA]</scope>
    <source>
        <strain evidence="1 2">CY04</strain>
    </source>
</reference>
<evidence type="ECO:0000313" key="2">
    <source>
        <dbReference type="Proteomes" id="UP001429564"/>
    </source>
</evidence>
<accession>A0ABX0WAT1</accession>
<dbReference type="Proteomes" id="UP001429564">
    <property type="component" value="Unassembled WGS sequence"/>
</dbReference>
<comment type="caution">
    <text evidence="1">The sequence shown here is derived from an EMBL/GenBank/DDBJ whole genome shotgun (WGS) entry which is preliminary data.</text>
</comment>
<dbReference type="Gene3D" id="3.40.50.1110">
    <property type="entry name" value="SGNH hydrolase"/>
    <property type="match status" value="1"/>
</dbReference>
<evidence type="ECO:0000313" key="1">
    <source>
        <dbReference type="EMBL" id="NIZ61775.1"/>
    </source>
</evidence>
<gene>
    <name evidence="1" type="ORF">DL239_12415</name>
</gene>
<proteinExistence type="predicted"/>
<dbReference type="EMBL" id="QHLQ01000011">
    <property type="protein sequence ID" value="NIZ61775.1"/>
    <property type="molecule type" value="Genomic_DNA"/>
</dbReference>
<dbReference type="RefSeq" id="WP_167684410.1">
    <property type="nucleotide sequence ID" value="NZ_QHLQ01000011.1"/>
</dbReference>